<keyword evidence="5 13" id="KW-0227">DNA damage</keyword>
<keyword evidence="9 13" id="KW-0234">DNA repair</keyword>
<keyword evidence="7 12" id="KW-0238">DNA-binding</keyword>
<dbReference type="InterPro" id="IPR050454">
    <property type="entry name" value="RTT106/SSRP1_HistChap/FACT"/>
</dbReference>
<dbReference type="Gene3D" id="2.30.29.30">
    <property type="entry name" value="Pleckstrin-homology domain (PH domain)/Phosphotyrosine-binding domain (PTB)"/>
    <property type="match status" value="2"/>
</dbReference>
<dbReference type="SMART" id="SM00398">
    <property type="entry name" value="HMG"/>
    <property type="match status" value="1"/>
</dbReference>
<dbReference type="OMA" id="KNEHGIT"/>
<dbReference type="Pfam" id="PF21103">
    <property type="entry name" value="PH1_SSRP1-like"/>
    <property type="match status" value="1"/>
</dbReference>
<dbReference type="Gene3D" id="2.30.29.220">
    <property type="entry name" value="Structure-specific recognition protein (SSRP1)"/>
    <property type="match status" value="1"/>
</dbReference>
<reference evidence="16 17" key="1">
    <citation type="submission" date="2017-09" db="EMBL/GenBank/DDBJ databases">
        <authorList>
            <consortium name="International Durum Wheat Genome Sequencing Consortium (IDWGSC)"/>
            <person name="Milanesi L."/>
        </authorList>
    </citation>
    <scope>NUCLEOTIDE SEQUENCE [LARGE SCALE GENOMIC DNA]</scope>
    <source>
        <strain evidence="17">cv. Svevo</strain>
    </source>
</reference>
<dbReference type="InterPro" id="IPR013719">
    <property type="entry name" value="RTT106/SPT16-like_middle_dom"/>
</dbReference>
<keyword evidence="4 13" id="KW-0235">DNA replication</keyword>
<evidence type="ECO:0000256" key="6">
    <source>
        <dbReference type="ARBA" id="ARBA00023015"/>
    </source>
</evidence>
<organism evidence="16 17">
    <name type="scientific">Triticum turgidum subsp. durum</name>
    <name type="common">Durum wheat</name>
    <name type="synonym">Triticum durum</name>
    <dbReference type="NCBI Taxonomy" id="4567"/>
    <lineage>
        <taxon>Eukaryota</taxon>
        <taxon>Viridiplantae</taxon>
        <taxon>Streptophyta</taxon>
        <taxon>Embryophyta</taxon>
        <taxon>Tracheophyta</taxon>
        <taxon>Spermatophyta</taxon>
        <taxon>Magnoliopsida</taxon>
        <taxon>Liliopsida</taxon>
        <taxon>Poales</taxon>
        <taxon>Poaceae</taxon>
        <taxon>BOP clade</taxon>
        <taxon>Pooideae</taxon>
        <taxon>Triticodae</taxon>
        <taxon>Triticeae</taxon>
        <taxon>Triticinae</taxon>
        <taxon>Triticum</taxon>
    </lineage>
</organism>
<feature type="domain" description="HMG box" evidence="15">
    <location>
        <begin position="599"/>
        <end position="667"/>
    </location>
</feature>
<comment type="function">
    <text evidence="11">Component of the FACT complex, a general chromatin factor that acts to reorganize nucleosomes. The FACT complex is involved in multiple processes that require DNA as a template such as mRNA elongation, DNA replication and DNA repair. During transcription elongation the FACT complex acts as a histone chaperone that both destabilizes and restores nucleosomal structure. It facilitates the passage of RNA polymerase II and transcription by promoting the dissociation of one histone H2A-H2B dimer from the nucleosome, then subsequently promotes the reestablishment of the nucleosome following the passage of RNA polymerase II. Binds specifically to double-stranded DNA.</text>
</comment>
<comment type="subcellular location">
    <subcellularLocation>
        <location evidence="13">Nucleus</location>
    </subcellularLocation>
    <subcellularLocation>
        <location evidence="13">Chromosome</location>
    </subcellularLocation>
</comment>
<evidence type="ECO:0000313" key="17">
    <source>
        <dbReference type="Proteomes" id="UP000324705"/>
    </source>
</evidence>
<dbReference type="PANTHER" id="PTHR45849">
    <property type="entry name" value="FACT COMPLEX SUBUNIT SSRP1"/>
    <property type="match status" value="1"/>
</dbReference>
<evidence type="ECO:0000256" key="11">
    <source>
        <dbReference type="ARBA" id="ARBA00058447"/>
    </source>
</evidence>
<dbReference type="FunFam" id="2.30.29.30:FF:000298">
    <property type="entry name" value="FACT complex subunit SSRP1"/>
    <property type="match status" value="1"/>
</dbReference>
<dbReference type="GO" id="GO:0035101">
    <property type="term" value="C:FACT complex"/>
    <property type="evidence" value="ECO:0007669"/>
    <property type="project" value="TreeGrafter"/>
</dbReference>
<dbReference type="GO" id="GO:0006281">
    <property type="term" value="P:DNA repair"/>
    <property type="evidence" value="ECO:0007669"/>
    <property type="project" value="UniProtKB-KW"/>
</dbReference>
<gene>
    <name evidence="16" type="ORF">TRITD_3Av1G035240</name>
</gene>
<dbReference type="GO" id="GO:0031491">
    <property type="term" value="F:nucleosome binding"/>
    <property type="evidence" value="ECO:0007669"/>
    <property type="project" value="TreeGrafter"/>
</dbReference>
<dbReference type="SMART" id="SM01287">
    <property type="entry name" value="Rtt106"/>
    <property type="match status" value="1"/>
</dbReference>
<dbReference type="FunFam" id="1.10.30.10:FF:000016">
    <property type="entry name" value="FACT complex subunit SSRP1"/>
    <property type="match status" value="1"/>
</dbReference>
<evidence type="ECO:0000256" key="13">
    <source>
        <dbReference type="RuleBase" id="RU364013"/>
    </source>
</evidence>
<comment type="similarity">
    <text evidence="1 13">Belongs to the SSRP1 family.</text>
</comment>
<evidence type="ECO:0000313" key="16">
    <source>
        <dbReference type="EMBL" id="VAH57873.1"/>
    </source>
</evidence>
<comment type="subunit">
    <text evidence="2">Component of the FACT complex, a stable heterodimer of SPT16 and SSRP1.</text>
</comment>
<evidence type="ECO:0000256" key="9">
    <source>
        <dbReference type="ARBA" id="ARBA00023204"/>
    </source>
</evidence>
<dbReference type="GO" id="GO:0048731">
    <property type="term" value="P:system development"/>
    <property type="evidence" value="ECO:0007669"/>
    <property type="project" value="UniProtKB-ARBA"/>
</dbReference>
<dbReference type="InterPro" id="IPR035417">
    <property type="entry name" value="SSRP1/POB3_N"/>
</dbReference>
<dbReference type="InterPro" id="IPR000969">
    <property type="entry name" value="SSRP1/POB3"/>
</dbReference>
<evidence type="ECO:0000256" key="10">
    <source>
        <dbReference type="ARBA" id="ARBA00023242"/>
    </source>
</evidence>
<evidence type="ECO:0000256" key="3">
    <source>
        <dbReference type="ARBA" id="ARBA00022454"/>
    </source>
</evidence>
<dbReference type="FunFam" id="2.30.29.150:FF:000001">
    <property type="entry name" value="Fact complex subunit ssrp1"/>
    <property type="match status" value="1"/>
</dbReference>
<dbReference type="CDD" id="cd21994">
    <property type="entry name" value="HMG-box_SSRP1-like"/>
    <property type="match status" value="1"/>
</dbReference>
<evidence type="ECO:0000256" key="7">
    <source>
        <dbReference type="ARBA" id="ARBA00023125"/>
    </source>
</evidence>
<dbReference type="PANTHER" id="PTHR45849:SF1">
    <property type="entry name" value="FACT COMPLEX SUBUNIT SSRP1"/>
    <property type="match status" value="1"/>
</dbReference>
<sequence>MTLRLQVMTSFFYSLKMFTGVYDYYLINYCFSTSRILSCFITLAPVQNLGQFKVHSGGLAWKRQGGGKTIEIDKADLTSVTWMKVPRAYQLGVRIKDGLSYTFIGFREQDVSSLINFMQKNLGISPDEKQLSVGGHNWGGIGIVGSMLTFMVESKQAFEVSLADVSQTQIQGKTDVLLEFHVDDTTGANEKDSLMDMSFHVPTSNTQFPGNENRTSAQILWEAILARADNGSGSSGEAVVTFEGIAILTPRGRYAVELHLPFLRLQGQANDFKIQYSSILRLFVLPKSNNPHTIVVVTLDPPIRKGQTLYPHIVIQFETDTVVQKNMKLSRELLDEKYKDRLVESYQGLVHEVFVKVLRGLSGAKVTRPGSFRNYKNGYAVKSSLKAEDGLLYPLEKGFFFLPKPPTLILDEEIEFVEFERHGAGGASMSSQYFDLLVKLKNDQEHLFRNIQRSEYRNLFNFINGKGLKLMNLGDGQGTSGVTDVLQDTDDVAPDPHLERIKNQAASSEDSDEEDEDFVLHKDDGGSPTDDSGGEESDASESGGGKQSSKMEARSSKPPVKRKPKGKDGEGSGKRKPKGMDGEGSEKRKPKKKKDPNAPKRPMMPFMYFSMAERAGVKGSNPDLAPTDIAKKLGEIWQKMSTEDKQPYILQSQADKKRYEKESAAYRAAAPVDVDAGSGNGSD</sequence>
<dbReference type="SUPFAM" id="SSF47095">
    <property type="entry name" value="HMG-box"/>
    <property type="match status" value="1"/>
</dbReference>
<dbReference type="SUPFAM" id="SSF50729">
    <property type="entry name" value="PH domain-like"/>
    <property type="match status" value="1"/>
</dbReference>
<dbReference type="GO" id="GO:0003677">
    <property type="term" value="F:DNA binding"/>
    <property type="evidence" value="ECO:0007669"/>
    <property type="project" value="UniProtKB-UniRule"/>
</dbReference>
<proteinExistence type="inferred from homology"/>
<feature type="DNA-binding region" description="HMG box" evidence="12">
    <location>
        <begin position="599"/>
        <end position="667"/>
    </location>
</feature>
<evidence type="ECO:0000256" key="4">
    <source>
        <dbReference type="ARBA" id="ARBA00022705"/>
    </source>
</evidence>
<dbReference type="InterPro" id="IPR038167">
    <property type="entry name" value="SSRP1_sf"/>
</dbReference>
<keyword evidence="6 13" id="KW-0805">Transcription regulation</keyword>
<dbReference type="Pfam" id="PF08512">
    <property type="entry name" value="Rttp106-like_middle"/>
    <property type="match status" value="1"/>
</dbReference>
<dbReference type="CDD" id="cd13231">
    <property type="entry name" value="PH2_SSRP1-like"/>
    <property type="match status" value="1"/>
</dbReference>
<dbReference type="InterPro" id="IPR024954">
    <property type="entry name" value="SSRP1_DD"/>
</dbReference>
<dbReference type="AlphaFoldDB" id="A0A9R0RDF2"/>
<keyword evidence="3 13" id="KW-0158">Chromosome</keyword>
<dbReference type="PRINTS" id="PR00887">
    <property type="entry name" value="SSRCOGNITION"/>
</dbReference>
<keyword evidence="8 13" id="KW-0804">Transcription</keyword>
<name>A0A9R0RDF2_TRITD</name>
<evidence type="ECO:0000256" key="14">
    <source>
        <dbReference type="SAM" id="MobiDB-lite"/>
    </source>
</evidence>
<evidence type="ECO:0000256" key="5">
    <source>
        <dbReference type="ARBA" id="ARBA00022763"/>
    </source>
</evidence>
<dbReference type="Pfam" id="PF00505">
    <property type="entry name" value="HMG_box"/>
    <property type="match status" value="1"/>
</dbReference>
<feature type="region of interest" description="Disordered" evidence="14">
    <location>
        <begin position="481"/>
        <end position="604"/>
    </location>
</feature>
<protein>
    <recommendedName>
        <fullName evidence="13">FACT complex subunit SSRP1</fullName>
    </recommendedName>
</protein>
<dbReference type="Pfam" id="PF17292">
    <property type="entry name" value="POB3_N"/>
    <property type="match status" value="1"/>
</dbReference>
<feature type="compositionally biased region" description="Basic and acidic residues" evidence="14">
    <location>
        <begin position="566"/>
        <end position="587"/>
    </location>
</feature>
<dbReference type="Pfam" id="PF03531">
    <property type="entry name" value="SSrecog"/>
    <property type="match status" value="1"/>
</dbReference>
<dbReference type="InterPro" id="IPR048993">
    <property type="entry name" value="SSRP1-like_PH1"/>
</dbReference>
<dbReference type="Gramene" id="TRITD3Av1G035240.3">
    <property type="protein sequence ID" value="TRITD3Av1G035240.3"/>
    <property type="gene ID" value="TRITD3Av1G035240"/>
</dbReference>
<dbReference type="Gene3D" id="1.10.30.10">
    <property type="entry name" value="High mobility group box domain"/>
    <property type="match status" value="1"/>
</dbReference>
<evidence type="ECO:0000256" key="1">
    <source>
        <dbReference type="ARBA" id="ARBA00010060"/>
    </source>
</evidence>
<keyword evidence="10 12" id="KW-0539">Nucleus</keyword>
<evidence type="ECO:0000256" key="8">
    <source>
        <dbReference type="ARBA" id="ARBA00023163"/>
    </source>
</evidence>
<dbReference type="Proteomes" id="UP000324705">
    <property type="component" value="Chromosome 3A"/>
</dbReference>
<keyword evidence="17" id="KW-1185">Reference proteome</keyword>
<dbReference type="GO" id="GO:0006260">
    <property type="term" value="P:DNA replication"/>
    <property type="evidence" value="ECO:0007669"/>
    <property type="project" value="UniProtKB-KW"/>
</dbReference>
<dbReference type="PROSITE" id="PS50118">
    <property type="entry name" value="HMG_BOX_2"/>
    <property type="match status" value="1"/>
</dbReference>
<evidence type="ECO:0000256" key="2">
    <source>
        <dbReference type="ARBA" id="ARBA00011111"/>
    </source>
</evidence>
<dbReference type="InterPro" id="IPR036910">
    <property type="entry name" value="HMG_box_dom_sf"/>
</dbReference>
<dbReference type="InterPro" id="IPR011993">
    <property type="entry name" value="PH-like_dom_sf"/>
</dbReference>
<dbReference type="EMBL" id="LT934115">
    <property type="protein sequence ID" value="VAH57873.1"/>
    <property type="molecule type" value="Genomic_DNA"/>
</dbReference>
<accession>A0A9R0RDF2</accession>
<dbReference type="FunFam" id="2.30.29.220:FF:000002">
    <property type="entry name" value="FACT complex subunit SSRP1"/>
    <property type="match status" value="1"/>
</dbReference>
<dbReference type="GO" id="GO:0042393">
    <property type="term" value="F:histone binding"/>
    <property type="evidence" value="ECO:0007669"/>
    <property type="project" value="TreeGrafter"/>
</dbReference>
<dbReference type="Gene3D" id="2.30.29.150">
    <property type="match status" value="1"/>
</dbReference>
<evidence type="ECO:0000256" key="12">
    <source>
        <dbReference type="PROSITE-ProRule" id="PRU00267"/>
    </source>
</evidence>
<dbReference type="CDD" id="cd13230">
    <property type="entry name" value="PH1_SSRP1-like"/>
    <property type="match status" value="1"/>
</dbReference>
<dbReference type="InterPro" id="IPR009071">
    <property type="entry name" value="HMG_box_dom"/>
</dbReference>
<evidence type="ECO:0000259" key="15">
    <source>
        <dbReference type="PROSITE" id="PS50118"/>
    </source>
</evidence>
<dbReference type="FunFam" id="2.30.29.30:FF:000214">
    <property type="entry name" value="FACT complex subunit SSRP1"/>
    <property type="match status" value="1"/>
</dbReference>